<reference evidence="1" key="2">
    <citation type="submission" date="2020-11" db="EMBL/GenBank/DDBJ databases">
        <authorList>
            <person name="McCartney M.A."/>
            <person name="Auch B."/>
            <person name="Kono T."/>
            <person name="Mallez S."/>
            <person name="Becker A."/>
            <person name="Gohl D.M."/>
            <person name="Silverstein K.A.T."/>
            <person name="Koren S."/>
            <person name="Bechman K.B."/>
            <person name="Herman A."/>
            <person name="Abrahante J.E."/>
            <person name="Garbe J."/>
        </authorList>
    </citation>
    <scope>NUCLEOTIDE SEQUENCE</scope>
    <source>
        <strain evidence="1">Duluth1</strain>
        <tissue evidence="1">Whole animal</tissue>
    </source>
</reference>
<dbReference type="EMBL" id="JAIWYP010000001">
    <property type="protein sequence ID" value="KAH3887129.1"/>
    <property type="molecule type" value="Genomic_DNA"/>
</dbReference>
<name>A0A9D4RZQ2_DREPO</name>
<reference evidence="1" key="1">
    <citation type="journal article" date="2019" name="bioRxiv">
        <title>The Genome of the Zebra Mussel, Dreissena polymorpha: A Resource for Invasive Species Research.</title>
        <authorList>
            <person name="McCartney M.A."/>
            <person name="Auch B."/>
            <person name="Kono T."/>
            <person name="Mallez S."/>
            <person name="Zhang Y."/>
            <person name="Obille A."/>
            <person name="Becker A."/>
            <person name="Abrahante J.E."/>
            <person name="Garbe J."/>
            <person name="Badalamenti J.P."/>
            <person name="Herman A."/>
            <person name="Mangelson H."/>
            <person name="Liachko I."/>
            <person name="Sullivan S."/>
            <person name="Sone E.D."/>
            <person name="Koren S."/>
            <person name="Silverstein K.A.T."/>
            <person name="Beckman K.B."/>
            <person name="Gohl D.M."/>
        </authorList>
    </citation>
    <scope>NUCLEOTIDE SEQUENCE</scope>
    <source>
        <strain evidence="1">Duluth1</strain>
        <tissue evidence="1">Whole animal</tissue>
    </source>
</reference>
<accession>A0A9D4RZQ2</accession>
<comment type="caution">
    <text evidence="1">The sequence shown here is derived from an EMBL/GenBank/DDBJ whole genome shotgun (WGS) entry which is preliminary data.</text>
</comment>
<gene>
    <name evidence="1" type="ORF">DPMN_011145</name>
</gene>
<keyword evidence="2" id="KW-1185">Reference proteome</keyword>
<protein>
    <submittedName>
        <fullName evidence="1">Uncharacterized protein</fullName>
    </submittedName>
</protein>
<organism evidence="1 2">
    <name type="scientific">Dreissena polymorpha</name>
    <name type="common">Zebra mussel</name>
    <name type="synonym">Mytilus polymorpha</name>
    <dbReference type="NCBI Taxonomy" id="45954"/>
    <lineage>
        <taxon>Eukaryota</taxon>
        <taxon>Metazoa</taxon>
        <taxon>Spiralia</taxon>
        <taxon>Lophotrochozoa</taxon>
        <taxon>Mollusca</taxon>
        <taxon>Bivalvia</taxon>
        <taxon>Autobranchia</taxon>
        <taxon>Heteroconchia</taxon>
        <taxon>Euheterodonta</taxon>
        <taxon>Imparidentia</taxon>
        <taxon>Neoheterodontei</taxon>
        <taxon>Myida</taxon>
        <taxon>Dreissenoidea</taxon>
        <taxon>Dreissenidae</taxon>
        <taxon>Dreissena</taxon>
    </lineage>
</organism>
<dbReference type="AlphaFoldDB" id="A0A9D4RZQ2"/>
<dbReference type="Proteomes" id="UP000828390">
    <property type="component" value="Unassembled WGS sequence"/>
</dbReference>
<proteinExistence type="predicted"/>
<evidence type="ECO:0000313" key="2">
    <source>
        <dbReference type="Proteomes" id="UP000828390"/>
    </source>
</evidence>
<evidence type="ECO:0000313" key="1">
    <source>
        <dbReference type="EMBL" id="KAH3887129.1"/>
    </source>
</evidence>
<sequence>MTAAYPTWATPHHTIAVMAKLSEESRLSGLLRKQSGLLGQFRHNGDRLSGLGNQNTKYVARQRPTQDYYISLHTKFKDKNILKMLLHTKFGSHSRMVFDKKIFKDITK</sequence>